<organism evidence="1 2">
    <name type="scientific">Vibrio cortegadensis</name>
    <dbReference type="NCBI Taxonomy" id="1328770"/>
    <lineage>
        <taxon>Bacteria</taxon>
        <taxon>Pseudomonadati</taxon>
        <taxon>Pseudomonadota</taxon>
        <taxon>Gammaproteobacteria</taxon>
        <taxon>Vibrionales</taxon>
        <taxon>Vibrionaceae</taxon>
        <taxon>Vibrio</taxon>
    </lineage>
</organism>
<evidence type="ECO:0000313" key="2">
    <source>
        <dbReference type="Proteomes" id="UP001569153"/>
    </source>
</evidence>
<dbReference type="EMBL" id="JBGOOT010000035">
    <property type="protein sequence ID" value="MEZ8196917.1"/>
    <property type="molecule type" value="Genomic_DNA"/>
</dbReference>
<proteinExistence type="predicted"/>
<evidence type="ECO:0000313" key="1">
    <source>
        <dbReference type="EMBL" id="MEZ8196917.1"/>
    </source>
</evidence>
<dbReference type="RefSeq" id="WP_371731149.1">
    <property type="nucleotide sequence ID" value="NZ_JBGOOT010000035.1"/>
</dbReference>
<dbReference type="Proteomes" id="UP001569153">
    <property type="component" value="Unassembled WGS sequence"/>
</dbReference>
<reference evidence="1 2" key="1">
    <citation type="submission" date="2024-06" db="EMBL/GenBank/DDBJ databases">
        <authorList>
            <person name="Steensen K."/>
            <person name="Seneca J."/>
            <person name="Bartlau N."/>
            <person name="Yu A.X."/>
            <person name="Polz M.F."/>
        </authorList>
    </citation>
    <scope>NUCLEOTIDE SEQUENCE [LARGE SCALE GENOMIC DNA]</scope>
    <source>
        <strain evidence="1 2">FF146</strain>
    </source>
</reference>
<name>A0ABV4MBK8_9VIBR</name>
<comment type="caution">
    <text evidence="1">The sequence shown here is derived from an EMBL/GenBank/DDBJ whole genome shotgun (WGS) entry which is preliminary data.</text>
</comment>
<keyword evidence="2" id="KW-1185">Reference proteome</keyword>
<evidence type="ECO:0008006" key="3">
    <source>
        <dbReference type="Google" id="ProtNLM"/>
    </source>
</evidence>
<gene>
    <name evidence="1" type="ORF">ACED38_18805</name>
</gene>
<protein>
    <recommendedName>
        <fullName evidence="3">Cysteinyl-tRNA synthetase</fullName>
    </recommendedName>
</protein>
<accession>A0ABV4MBK8</accession>
<sequence length="121" mass="13940">MGRSFVVQATLKGKLEQDFRTYQGKKSLSDADTARELMEFALRILLQEEDDARPSNRELLEETYRRVRLINASINLTHTQTFDGESFYKNKQESQEMRDLVNADVNNKVDAYLDGSDKVSS</sequence>